<proteinExistence type="predicted"/>
<dbReference type="EnsemblBacteria" id="AAM72909">
    <property type="protein sequence ID" value="AAM72909"/>
    <property type="gene ID" value="CT1684"/>
</dbReference>
<dbReference type="EMBL" id="AE006470">
    <property type="protein sequence ID" value="AAM72909.1"/>
    <property type="molecule type" value="Genomic_DNA"/>
</dbReference>
<protein>
    <submittedName>
        <fullName evidence="1">Uncharacterized protein</fullName>
    </submittedName>
</protein>
<evidence type="ECO:0000313" key="1">
    <source>
        <dbReference type="EMBL" id="AAM72909.1"/>
    </source>
</evidence>
<sequence length="41" mass="4822">MFLLHEQFARNFLAAISAFHFLHPEKPIAFIVFSSKCIWNV</sequence>
<accession>Q8KBU8</accession>
<reference evidence="1 2" key="1">
    <citation type="journal article" date="2002" name="Proc. Natl. Acad. Sci. U.S.A.">
        <title>The complete genome sequence of Chlorobium tepidum TLS, a photosynthetic, anaerobic, green-sulfur bacterium.</title>
        <authorList>
            <person name="Eisen J.A."/>
            <person name="Nelson K.E."/>
            <person name="Paulsen I.T."/>
            <person name="Heidelberg J.F."/>
            <person name="Wu M."/>
            <person name="Dodson R.J."/>
            <person name="Deboy R."/>
            <person name="Gwinn M.L."/>
            <person name="Nelson W.C."/>
            <person name="Haft D.H."/>
            <person name="Hickey E.K."/>
            <person name="Peterson J.D."/>
            <person name="Durkin A.S."/>
            <person name="Kolonay J.L."/>
            <person name="Yang F."/>
            <person name="Holt I."/>
            <person name="Umayam L.A."/>
            <person name="Mason T."/>
            <person name="Brenner M."/>
            <person name="Shea T.P."/>
            <person name="Parksey D."/>
            <person name="Nierman W.C."/>
            <person name="Feldblyum T.V."/>
            <person name="Hansen C.L."/>
            <person name="Craven M.B."/>
            <person name="Radune D."/>
            <person name="Vamathevan J."/>
            <person name="Khouri H."/>
            <person name="White O."/>
            <person name="Gruber T.M."/>
            <person name="Ketchum K.A."/>
            <person name="Venter J.C."/>
            <person name="Tettelin H."/>
            <person name="Bryant D.A."/>
            <person name="Fraser C.M."/>
        </authorList>
    </citation>
    <scope>NUCLEOTIDE SEQUENCE [LARGE SCALE GENOMIC DNA]</scope>
    <source>
        <strain evidence="2">ATCC 49652 / DSM 12025 / NBRC 103806 / TLS</strain>
    </source>
</reference>
<keyword evidence="2" id="KW-1185">Reference proteome</keyword>
<dbReference type="AlphaFoldDB" id="Q8KBU8"/>
<name>Q8KBU8_CHLTE</name>
<dbReference type="KEGG" id="cte:CT1684"/>
<organism evidence="1 2">
    <name type="scientific">Chlorobaculum tepidum (strain ATCC 49652 / DSM 12025 / NBRC 103806 / TLS)</name>
    <name type="common">Chlorobium tepidum</name>
    <dbReference type="NCBI Taxonomy" id="194439"/>
    <lineage>
        <taxon>Bacteria</taxon>
        <taxon>Pseudomonadati</taxon>
        <taxon>Chlorobiota</taxon>
        <taxon>Chlorobiia</taxon>
        <taxon>Chlorobiales</taxon>
        <taxon>Chlorobiaceae</taxon>
        <taxon>Chlorobaculum</taxon>
    </lineage>
</organism>
<dbReference type="STRING" id="194439.CT1684"/>
<evidence type="ECO:0000313" key="2">
    <source>
        <dbReference type="Proteomes" id="UP000001007"/>
    </source>
</evidence>
<dbReference type="HOGENOM" id="CLU_3267664_0_0_10"/>
<gene>
    <name evidence="1" type="ordered locus">CT1684</name>
</gene>
<dbReference type="Proteomes" id="UP000001007">
    <property type="component" value="Chromosome"/>
</dbReference>